<name>A0ACC3A227_9EURO</name>
<proteinExistence type="predicted"/>
<gene>
    <name evidence="1" type="ORF">H2198_006724</name>
</gene>
<accession>A0ACC3A227</accession>
<comment type="caution">
    <text evidence="1">The sequence shown here is derived from an EMBL/GenBank/DDBJ whole genome shotgun (WGS) entry which is preliminary data.</text>
</comment>
<protein>
    <submittedName>
        <fullName evidence="1">Uncharacterized protein</fullName>
    </submittedName>
</protein>
<evidence type="ECO:0000313" key="1">
    <source>
        <dbReference type="EMBL" id="KAJ9654208.1"/>
    </source>
</evidence>
<keyword evidence="2" id="KW-1185">Reference proteome</keyword>
<evidence type="ECO:0000313" key="2">
    <source>
        <dbReference type="Proteomes" id="UP001172386"/>
    </source>
</evidence>
<organism evidence="1 2">
    <name type="scientific">Neophaeococcomyces mojaviensis</name>
    <dbReference type="NCBI Taxonomy" id="3383035"/>
    <lineage>
        <taxon>Eukaryota</taxon>
        <taxon>Fungi</taxon>
        <taxon>Dikarya</taxon>
        <taxon>Ascomycota</taxon>
        <taxon>Pezizomycotina</taxon>
        <taxon>Eurotiomycetes</taxon>
        <taxon>Chaetothyriomycetidae</taxon>
        <taxon>Chaetothyriales</taxon>
        <taxon>Chaetothyriales incertae sedis</taxon>
        <taxon>Neophaeococcomyces</taxon>
    </lineage>
</organism>
<reference evidence="1" key="1">
    <citation type="submission" date="2022-10" db="EMBL/GenBank/DDBJ databases">
        <title>Culturing micro-colonial fungi from biological soil crusts in the Mojave desert and describing Neophaeococcomyces mojavensis, and introducing the new genera and species Taxawa tesnikishii.</title>
        <authorList>
            <person name="Kurbessoian T."/>
            <person name="Stajich J.E."/>
        </authorList>
    </citation>
    <scope>NUCLEOTIDE SEQUENCE</scope>
    <source>
        <strain evidence="1">JES_112</strain>
    </source>
</reference>
<sequence length="496" mass="55903">MTTLNDADLTIEINEERLSYYPGDQLQGHLQLRLTKDSPIGKVSVRLSGCTKWKIVQSNGQSTSTFRGRAELFSDERILHDDHYKHKCSVIKWPFEFRIPDVVNLSNVGTKWNRRDGFLTTDDKQAHPLPPSFKFADSRTGKRWHAFTAYVIEATVIEPEDRKILKPKTKRLVKAIRVLPRPTPESIDVNDPRQRRGSLETFTIRTLRLLPEHAKSLSIMQRTKSLSSPANLPRFTFDIDVSYPSIIQAYHPTVLPFVVAASARTDADLTTIQPDMRSFYRYPSLMVRHLKLSLQANTDCRCPSILSDTYAGTVHDITLVDRHFSHMPLMVRSLAWDQKNEREDDTPSFINFGKECNIVVTRDSRDHSKNGKMAKSTQESPPVQTFISPSFTTYNISRRYYLAWSVEFECAGEKVMLKGRSSEEVTVLGPAASESGDLLPDDALWNAVPGDDGGGDDEEVSRRPSNRDTLPAYSILPDSGTSTIESGPARSAGKGR</sequence>
<dbReference type="EMBL" id="JAPDRQ010000128">
    <property type="protein sequence ID" value="KAJ9654208.1"/>
    <property type="molecule type" value="Genomic_DNA"/>
</dbReference>
<dbReference type="Proteomes" id="UP001172386">
    <property type="component" value="Unassembled WGS sequence"/>
</dbReference>